<evidence type="ECO:0000313" key="14">
    <source>
        <dbReference type="EMBL" id="CAF0738931.1"/>
    </source>
</evidence>
<dbReference type="Gene3D" id="2.130.10.10">
    <property type="entry name" value="YVTN repeat-like/Quinoprotein amine dehydrogenase"/>
    <property type="match status" value="1"/>
</dbReference>
<comment type="subunit">
    <text evidence="8">Component of the small ribosomal subunit. Mature ribosomes consist of a small (40S) and a large (60S) subunit. The 40S subunit contains about 33 different proteins and 1 molecule of RNA (18S). The 60S subunit contains about 49 different proteins and 3 molecules of RNA (28S, 5.8S and 5S). Interacts with ribosomal protein S21.</text>
</comment>
<dbReference type="SMART" id="SM00320">
    <property type="entry name" value="WD40"/>
    <property type="match status" value="6"/>
</dbReference>
<evidence type="ECO:0000256" key="3">
    <source>
        <dbReference type="ARBA" id="ARBA00022490"/>
    </source>
</evidence>
<dbReference type="SUPFAM" id="SSF52313">
    <property type="entry name" value="Ribosomal protein S2"/>
    <property type="match status" value="1"/>
</dbReference>
<dbReference type="Gene3D" id="3.40.50.10490">
    <property type="entry name" value="Glucose-6-phosphate isomerase like protein, domain 1"/>
    <property type="match status" value="1"/>
</dbReference>
<dbReference type="InterPro" id="IPR015943">
    <property type="entry name" value="WD40/YVTN_repeat-like_dom_sf"/>
</dbReference>
<feature type="repeat" description="WD" evidence="9">
    <location>
        <begin position="466"/>
        <end position="507"/>
    </location>
</feature>
<dbReference type="SUPFAM" id="SSF81383">
    <property type="entry name" value="F-box domain"/>
    <property type="match status" value="1"/>
</dbReference>
<evidence type="ECO:0000313" key="15">
    <source>
        <dbReference type="Proteomes" id="UP000663879"/>
    </source>
</evidence>
<comment type="function">
    <text evidence="8">Required for the assembly and/or stability of the 40S ribosomal subunit. Required for the processing of the 20S rRNA-precursor to mature 18S rRNA in a late step of the maturation of 40S ribosomal subunits.</text>
</comment>
<keyword evidence="4 9" id="KW-0853">WD repeat</keyword>
<dbReference type="PANTHER" id="PTHR19872">
    <property type="entry name" value="UBIQUITIN LIGASE SPECIFICITY FACTOR/HREP PROTEIN"/>
    <property type="match status" value="1"/>
</dbReference>
<dbReference type="OrthoDB" id="414863at2759"/>
<keyword evidence="5" id="KW-0677">Repeat</keyword>
<dbReference type="InterPro" id="IPR001810">
    <property type="entry name" value="F-box_dom"/>
</dbReference>
<dbReference type="PANTHER" id="PTHR19872:SF7">
    <property type="entry name" value="F-BOX AND WD REPEAT DOMAIN CONTAINING PROTEIN 10B-RELATED"/>
    <property type="match status" value="1"/>
</dbReference>
<keyword evidence="6 8" id="KW-0689">Ribosomal protein</keyword>
<evidence type="ECO:0000256" key="1">
    <source>
        <dbReference type="ARBA" id="ARBA00004496"/>
    </source>
</evidence>
<dbReference type="InterPro" id="IPR023591">
    <property type="entry name" value="Ribosomal_uS2_flav_dom_sf"/>
</dbReference>
<dbReference type="EMBL" id="CAJNOC010000285">
    <property type="protein sequence ID" value="CAF0738931.1"/>
    <property type="molecule type" value="Genomic_DNA"/>
</dbReference>
<evidence type="ECO:0000256" key="6">
    <source>
        <dbReference type="ARBA" id="ARBA00022980"/>
    </source>
</evidence>
<evidence type="ECO:0000256" key="11">
    <source>
        <dbReference type="SAM" id="Coils"/>
    </source>
</evidence>
<dbReference type="InterPro" id="IPR001865">
    <property type="entry name" value="Ribosomal_uS2"/>
</dbReference>
<dbReference type="PROSITE" id="PS00678">
    <property type="entry name" value="WD_REPEATS_1"/>
    <property type="match status" value="2"/>
</dbReference>
<dbReference type="Proteomes" id="UP000663879">
    <property type="component" value="Unassembled WGS sequence"/>
</dbReference>
<feature type="domain" description="F-box" evidence="13">
    <location>
        <begin position="247"/>
        <end position="296"/>
    </location>
</feature>
<dbReference type="CDD" id="cd00200">
    <property type="entry name" value="WD40"/>
    <property type="match status" value="1"/>
</dbReference>
<dbReference type="InterPro" id="IPR027498">
    <property type="entry name" value="Ribosomal_uS2_euk"/>
</dbReference>
<dbReference type="PRINTS" id="PR00320">
    <property type="entry name" value="GPROTEINBRPT"/>
</dbReference>
<comment type="caution">
    <text evidence="14">The sequence shown here is derived from an EMBL/GenBank/DDBJ whole genome shotgun (WGS) entry which is preliminary data.</text>
</comment>
<dbReference type="GO" id="GO:0022627">
    <property type="term" value="C:cytosolic small ribosomal subunit"/>
    <property type="evidence" value="ECO:0007669"/>
    <property type="project" value="UniProtKB-UniRule"/>
</dbReference>
<comment type="subcellular location">
    <subcellularLocation>
        <location evidence="1 8">Cytoplasm</location>
    </subcellularLocation>
</comment>
<name>A0A813NUB6_9BILA</name>
<dbReference type="InterPro" id="IPR019775">
    <property type="entry name" value="WD40_repeat_CS"/>
</dbReference>
<organism evidence="14 15">
    <name type="scientific">Brachionus calyciflorus</name>
    <dbReference type="NCBI Taxonomy" id="104777"/>
    <lineage>
        <taxon>Eukaryota</taxon>
        <taxon>Metazoa</taxon>
        <taxon>Spiralia</taxon>
        <taxon>Gnathifera</taxon>
        <taxon>Rotifera</taxon>
        <taxon>Eurotatoria</taxon>
        <taxon>Monogononta</taxon>
        <taxon>Pseudotrocha</taxon>
        <taxon>Ploima</taxon>
        <taxon>Brachionidae</taxon>
        <taxon>Brachionus</taxon>
    </lineage>
</organism>
<evidence type="ECO:0000256" key="7">
    <source>
        <dbReference type="ARBA" id="ARBA00023274"/>
    </source>
</evidence>
<evidence type="ECO:0000256" key="2">
    <source>
        <dbReference type="ARBA" id="ARBA00006242"/>
    </source>
</evidence>
<dbReference type="InterPro" id="IPR005707">
    <property type="entry name" value="Ribosomal_uS2_euk/arc"/>
</dbReference>
<dbReference type="FunFam" id="3.40.50.10490:FF:000012">
    <property type="entry name" value="40S ribosomal protein SA"/>
    <property type="match status" value="1"/>
</dbReference>
<dbReference type="PROSITE" id="PS50294">
    <property type="entry name" value="WD_REPEATS_REGION"/>
    <property type="match status" value="2"/>
</dbReference>
<dbReference type="InterPro" id="IPR036322">
    <property type="entry name" value="WD40_repeat_dom_sf"/>
</dbReference>
<dbReference type="InterPro" id="IPR020472">
    <property type="entry name" value="WD40_PAC1"/>
</dbReference>
<evidence type="ECO:0000256" key="10">
    <source>
        <dbReference type="RuleBase" id="RU003631"/>
    </source>
</evidence>
<evidence type="ECO:0000259" key="13">
    <source>
        <dbReference type="PROSITE" id="PS50181"/>
    </source>
</evidence>
<evidence type="ECO:0000256" key="8">
    <source>
        <dbReference type="HAMAP-Rule" id="MF_03015"/>
    </source>
</evidence>
<evidence type="ECO:0000256" key="9">
    <source>
        <dbReference type="PROSITE-ProRule" id="PRU00221"/>
    </source>
</evidence>
<evidence type="ECO:0000256" key="4">
    <source>
        <dbReference type="ARBA" id="ARBA00022574"/>
    </source>
</evidence>
<dbReference type="PROSITE" id="PS50181">
    <property type="entry name" value="FBOX"/>
    <property type="match status" value="1"/>
</dbReference>
<feature type="region of interest" description="Disordered" evidence="12">
    <location>
        <begin position="1382"/>
        <end position="1403"/>
    </location>
</feature>
<dbReference type="CDD" id="cd01425">
    <property type="entry name" value="RPS2"/>
    <property type="match status" value="1"/>
</dbReference>
<dbReference type="InterPro" id="IPR051075">
    <property type="entry name" value="SCF_subunit_WD-repeat"/>
</dbReference>
<comment type="similarity">
    <text evidence="2 8 10">Belongs to the universal ribosomal protein uS2 family.</text>
</comment>
<dbReference type="GO" id="GO:0003735">
    <property type="term" value="F:structural constituent of ribosome"/>
    <property type="evidence" value="ECO:0007669"/>
    <property type="project" value="UniProtKB-UniRule"/>
</dbReference>
<feature type="compositionally biased region" description="Polar residues" evidence="12">
    <location>
        <begin position="1385"/>
        <end position="1403"/>
    </location>
</feature>
<dbReference type="Pfam" id="PF00400">
    <property type="entry name" value="WD40"/>
    <property type="match status" value="4"/>
</dbReference>
<reference evidence="14" key="1">
    <citation type="submission" date="2021-02" db="EMBL/GenBank/DDBJ databases">
        <authorList>
            <person name="Nowell W R."/>
        </authorList>
    </citation>
    <scope>NUCLEOTIDE SEQUENCE</scope>
    <source>
        <strain evidence="14">Ploen Becks lab</strain>
    </source>
</reference>
<dbReference type="NCBIfam" id="TIGR01012">
    <property type="entry name" value="uS2_euk_arch"/>
    <property type="match status" value="1"/>
</dbReference>
<evidence type="ECO:0000256" key="5">
    <source>
        <dbReference type="ARBA" id="ARBA00022737"/>
    </source>
</evidence>
<keyword evidence="15" id="KW-1185">Reference proteome</keyword>
<keyword evidence="11" id="KW-0175">Coiled coil</keyword>
<proteinExistence type="inferred from homology"/>
<dbReference type="PROSITE" id="PS00962">
    <property type="entry name" value="RIBOSOMAL_S2_1"/>
    <property type="match status" value="1"/>
</dbReference>
<dbReference type="InterPro" id="IPR036047">
    <property type="entry name" value="F-box-like_dom_sf"/>
</dbReference>
<dbReference type="HAMAP" id="MF_03015">
    <property type="entry name" value="Ribosomal_S2_euk"/>
    <property type="match status" value="1"/>
</dbReference>
<accession>A0A813NUB6</accession>
<dbReference type="SUPFAM" id="SSF50978">
    <property type="entry name" value="WD40 repeat-like"/>
    <property type="match status" value="1"/>
</dbReference>
<dbReference type="GO" id="GO:0000028">
    <property type="term" value="P:ribosomal small subunit assembly"/>
    <property type="evidence" value="ECO:0007669"/>
    <property type="project" value="UniProtKB-UniRule"/>
</dbReference>
<keyword evidence="3 8" id="KW-0963">Cytoplasm</keyword>
<gene>
    <name evidence="14" type="ORF">OXX778_LOCUS3284</name>
</gene>
<feature type="repeat" description="WD" evidence="9">
    <location>
        <begin position="588"/>
        <end position="627"/>
    </location>
</feature>
<dbReference type="PROSITE" id="PS50082">
    <property type="entry name" value="WD_REPEATS_2"/>
    <property type="match status" value="3"/>
</dbReference>
<dbReference type="InterPro" id="IPR001680">
    <property type="entry name" value="WD40_rpt"/>
</dbReference>
<feature type="region of interest" description="Disordered" evidence="12">
    <location>
        <begin position="889"/>
        <end position="910"/>
    </location>
</feature>
<evidence type="ECO:0000256" key="12">
    <source>
        <dbReference type="SAM" id="MobiDB-lite"/>
    </source>
</evidence>
<dbReference type="Pfam" id="PF00318">
    <property type="entry name" value="Ribosomal_S2"/>
    <property type="match status" value="1"/>
</dbReference>
<sequence>MYSSLDQLKLTKKKVRSRKQNSRVMTKSYNFSINLALDYTCHRLNGEKKSINFCGKCNSCQIVNQLNNLKQWFDRASHLTIKTFLNGLIIRINSLKIYKYLNDLLKPLTESKDFVYARNKFLPSCDEDHMKATNNRCLDNDYVNKQINDTWNWYSNSSNYIKLNFMLSLLNKCEQALVFMIIIKLKSILDGHNPYSDSVQSNYESDSELIFDAYDDDEEENEEDDFEIRNILKKDQEYNYYKDSKHVDFIRLLPVHLSKSILNSLNKRNLYNCLFVCKYWCNLIKEVHKEGFLNKILVDDMMLLKGTSSKGINPRYANNVDVKVPNLIPGTYEISRDPEERIFKSSYKSEWNWTNAFIGYQTRNVIMEERNVFCGPYNVLLLKEKKDPHRVAHFNGKNIVAFGSFDKKIRFIDLKSASEKNTTIQGHAGSIKCIYICEAKKIVITGSFDTSIRVWSIENGKCLRIFQGHQQTVNCISMDDERDKVISGSSDKTCRVWNLGKKKCWRTFKHMYQINSVAIGEEICISGGTTGKIKVFHLVSGKLIKTISGHQGPVTSIKFDRWHILTCSSDGYALAFSTQGKHKNCLVTMRHPKEVLCIEFQYLRAITGSADGKLRIWNIISGDCLRVMRGNSQCDPILSMSIVENRILLNTEFNVIMMEFEIVQYDYESPLINPEESKEDLNEDHKRSLSMLRKSRNYSQIRASRSELVATPNVKLFNDDRKSIMDHSSRPISGKNLKDAQIVHKITSKPMNITRNSVGNISELGLKKRESFVQAINQTIISQTSLSVISNRGATVMSHSHPNQAYFKERTIEEARNNLKKELEEFKNRTSDLDETKQYLRDQLKEMKQIEQSISSSNTTPELNRERNLFDTKSCIDASILNRYEVLGPKNESDGVLNRPTSSPSRVDTKTKIRLKQDDLKLIKSFELEEKFNKLLNEDGNRNPTAKRDLIPGDRGQKMVAKIFETKERNLHTGLKMHPVNVKSKIPNPKIVNSVLVNNKPEKNQFYSDRCKSAFSLDNSKKEFVPMLYRPSSNMPNKPPKPLGGIIEVNKFISNDQLNLMTYKQVDKVVEKLNDSRSSPEKSREALREDFYKQLWTLKTIDIDVWNVTQKSKKSTMSAAKGLLSLQEEDLTKIIVASAHLGSQNLDFQMNQYVFKRKQDGVCLFNIGKMWDKLVLAARAIAAVENPADVCVISARQISQRGVLKYARYTGATPIAGRFTPGSFTNQIQSAFKEPRLIIVTDPVADHQPITEASYVNIPVIAFVNSDNPLRNIDLAIPCNNRGKNAIGLMLWLLAREVLRIRGTLTRTEQWEVMPDLFFYRDIEEQTKEEQVVVPETAEPYQEPGQAEGEWDQNGTTIGQNVTLQSGFAANEDWNPAEETWNKAPATTESWANQPTAGSWGTV</sequence>
<dbReference type="PRINTS" id="PR00395">
    <property type="entry name" value="RIBOSOMALS2"/>
</dbReference>
<dbReference type="GO" id="GO:0006412">
    <property type="term" value="P:translation"/>
    <property type="evidence" value="ECO:0007669"/>
    <property type="project" value="UniProtKB-UniRule"/>
</dbReference>
<feature type="repeat" description="WD" evidence="9">
    <location>
        <begin position="424"/>
        <end position="465"/>
    </location>
</feature>
<feature type="coiled-coil region" evidence="11">
    <location>
        <begin position="805"/>
        <end position="853"/>
    </location>
</feature>
<dbReference type="PROSITE" id="PS00963">
    <property type="entry name" value="RIBOSOMAL_S2_2"/>
    <property type="match status" value="1"/>
</dbReference>
<protein>
    <recommendedName>
        <fullName evidence="8">Small ribosomal subunit protein uS2</fullName>
    </recommendedName>
</protein>
<dbReference type="InterPro" id="IPR018130">
    <property type="entry name" value="Ribosomal_uS2_CS"/>
</dbReference>
<dbReference type="Gene3D" id="1.20.1280.50">
    <property type="match status" value="1"/>
</dbReference>
<keyword evidence="7 8" id="KW-0687">Ribonucleoprotein</keyword>
<dbReference type="CDD" id="cd22136">
    <property type="entry name" value="F-box_FBXW10"/>
    <property type="match status" value="1"/>
</dbReference>